<dbReference type="InterPro" id="IPR023753">
    <property type="entry name" value="FAD/NAD-binding_dom"/>
</dbReference>
<feature type="binding site" evidence="10">
    <location>
        <position position="53"/>
    </location>
    <ligand>
        <name>FAD</name>
        <dbReference type="ChEBI" id="CHEBI:57692"/>
    </ligand>
</feature>
<keyword evidence="8 12" id="KW-0676">Redox-active center</keyword>
<dbReference type="PANTHER" id="PTHR42737:SF2">
    <property type="entry name" value="GLUTATHIONE REDUCTASE"/>
    <property type="match status" value="1"/>
</dbReference>
<protein>
    <submittedName>
        <fullName evidence="15">Glutathione-disulfide reductase</fullName>
        <ecNumber evidence="15">1.8.1.7</ecNumber>
    </submittedName>
</protein>
<dbReference type="GO" id="GO:0034599">
    <property type="term" value="P:cellular response to oxidative stress"/>
    <property type="evidence" value="ECO:0007669"/>
    <property type="project" value="TreeGrafter"/>
</dbReference>
<dbReference type="InterPro" id="IPR012999">
    <property type="entry name" value="Pyr_OxRdtase_I_AS"/>
</dbReference>
<dbReference type="PRINTS" id="PR00411">
    <property type="entry name" value="PNDRDTASEI"/>
</dbReference>
<evidence type="ECO:0000256" key="3">
    <source>
        <dbReference type="ARBA" id="ARBA00022630"/>
    </source>
</evidence>
<dbReference type="NCBIfam" id="NF004776">
    <property type="entry name" value="PRK06116.1"/>
    <property type="match status" value="1"/>
</dbReference>
<name>A0A373FQF9_COMTE</name>
<evidence type="ECO:0000256" key="11">
    <source>
        <dbReference type="PIRSR" id="PIRSR000350-4"/>
    </source>
</evidence>
<comment type="cofactor">
    <cofactor evidence="10">
        <name>FAD</name>
        <dbReference type="ChEBI" id="CHEBI:57692"/>
    </cofactor>
    <text evidence="10">Binds 1 FAD per subunit.</text>
</comment>
<dbReference type="PIRSF" id="PIRSF000350">
    <property type="entry name" value="Mercury_reductase_MerA"/>
    <property type="match status" value="1"/>
</dbReference>
<keyword evidence="3 12" id="KW-0285">Flavoprotein</keyword>
<comment type="similarity">
    <text evidence="1 12">Belongs to the class-I pyridine nucleotide-disulfide oxidoreductase family.</text>
</comment>
<keyword evidence="16" id="KW-1185">Reference proteome</keyword>
<dbReference type="GO" id="GO:0006749">
    <property type="term" value="P:glutathione metabolic process"/>
    <property type="evidence" value="ECO:0007669"/>
    <property type="project" value="TreeGrafter"/>
</dbReference>
<feature type="binding site" evidence="10">
    <location>
        <position position="262"/>
    </location>
    <ligand>
        <name>NAD(+)</name>
        <dbReference type="ChEBI" id="CHEBI:57540"/>
    </ligand>
</feature>
<evidence type="ECO:0000259" key="14">
    <source>
        <dbReference type="Pfam" id="PF07992"/>
    </source>
</evidence>
<evidence type="ECO:0000256" key="7">
    <source>
        <dbReference type="ARBA" id="ARBA00023157"/>
    </source>
</evidence>
<dbReference type="InterPro" id="IPR001100">
    <property type="entry name" value="Pyr_nuc-diS_OxRdtase"/>
</dbReference>
<keyword evidence="10" id="KW-0520">NAD</keyword>
<evidence type="ECO:0000256" key="4">
    <source>
        <dbReference type="ARBA" id="ARBA00022827"/>
    </source>
</evidence>
<dbReference type="InterPro" id="IPR004099">
    <property type="entry name" value="Pyr_nucl-diS_OxRdtase_dimer"/>
</dbReference>
<feature type="active site" description="Proton acceptor" evidence="9">
    <location>
        <position position="437"/>
    </location>
</feature>
<dbReference type="GO" id="GO:0004362">
    <property type="term" value="F:glutathione-disulfide reductase (NADPH) activity"/>
    <property type="evidence" value="ECO:0007669"/>
    <property type="project" value="UniProtKB-EC"/>
</dbReference>
<reference evidence="15 16" key="1">
    <citation type="submission" date="2018-08" db="EMBL/GenBank/DDBJ databases">
        <title>Comamonas testosteroni strain SWCO2.</title>
        <authorList>
            <person name="Jiang N."/>
            <person name="Zhang X.Z."/>
        </authorList>
    </citation>
    <scope>NUCLEOTIDE SEQUENCE [LARGE SCALE GENOMIC DNA]</scope>
    <source>
        <strain evidence="15 16">SWCO2</strain>
    </source>
</reference>
<sequence length="453" mass="48163">MQQDFDYDFLVIGAGSGGVRASRVAASLGARVAVVEAAALGGTCVNMGCIPKKLLSHAAHFSQLADESQGFGWSQDGLRFDWPTLIANKDREIERLNGVYAKLLQGAGVTLIQGRAALSGPHSVLVDAKTITARHILIATGGKPRLPDIAGAEHAISSDQAFHLPALPKRVVVVGGGYIAVEFASIFQGLGARTTLLNRSRQLLRGFDAELGEALAREMAQHGVQFAWDEEIASITRRDDGLHLLLKSGRQQVTDCVMYAMGRVPNTAGLGLEAAGVRCNDKGEITVDEHFTTSVPSIHAIGDVVGYKALTPVALAEGMVVAHHLFGKGGRSAPDYDLVATAVFSHPQVGTVGLSEADARKRFGELDIYKSSFRPLSNRMGAEPENVFLKLVVSKADQLVRGVHMVGDGAGELMQGFAVALQCGATKQQFDATIGIHPTVAEELVTMREPVQE</sequence>
<dbReference type="SUPFAM" id="SSF51905">
    <property type="entry name" value="FAD/NAD(P)-binding domain"/>
    <property type="match status" value="1"/>
</dbReference>
<dbReference type="GO" id="GO:0050660">
    <property type="term" value="F:flavin adenine dinucleotide binding"/>
    <property type="evidence" value="ECO:0007669"/>
    <property type="project" value="InterPro"/>
</dbReference>
<dbReference type="PANTHER" id="PTHR42737">
    <property type="entry name" value="GLUTATHIONE REDUCTASE"/>
    <property type="match status" value="1"/>
</dbReference>
<feature type="domain" description="Pyridine nucleotide-disulphide oxidoreductase dimerisation" evidence="13">
    <location>
        <begin position="339"/>
        <end position="447"/>
    </location>
</feature>
<evidence type="ECO:0000256" key="6">
    <source>
        <dbReference type="ARBA" id="ARBA00023002"/>
    </source>
</evidence>
<dbReference type="InterPro" id="IPR036188">
    <property type="entry name" value="FAD/NAD-bd_sf"/>
</dbReference>
<proteinExistence type="inferred from homology"/>
<evidence type="ECO:0000256" key="5">
    <source>
        <dbReference type="ARBA" id="ARBA00022857"/>
    </source>
</evidence>
<dbReference type="Proteomes" id="UP000261948">
    <property type="component" value="Unassembled WGS sequence"/>
</dbReference>
<dbReference type="Pfam" id="PF07992">
    <property type="entry name" value="Pyr_redox_2"/>
    <property type="match status" value="1"/>
</dbReference>
<comment type="subunit">
    <text evidence="2">Homodimer.</text>
</comment>
<gene>
    <name evidence="15" type="ORF">DZC30_03905</name>
</gene>
<evidence type="ECO:0000259" key="13">
    <source>
        <dbReference type="Pfam" id="PF02852"/>
    </source>
</evidence>
<accession>A0A373FQF9</accession>
<dbReference type="Pfam" id="PF02852">
    <property type="entry name" value="Pyr_redox_dim"/>
    <property type="match status" value="1"/>
</dbReference>
<keyword evidence="4 10" id="KW-0274">FAD</keyword>
<dbReference type="EMBL" id="QURR01000003">
    <property type="protein sequence ID" value="RGE46366.1"/>
    <property type="molecule type" value="Genomic_DNA"/>
</dbReference>
<dbReference type="Gene3D" id="3.30.390.30">
    <property type="match status" value="1"/>
</dbReference>
<evidence type="ECO:0000313" key="15">
    <source>
        <dbReference type="EMBL" id="RGE46366.1"/>
    </source>
</evidence>
<dbReference type="OrthoDB" id="178496at2"/>
<evidence type="ECO:0000256" key="12">
    <source>
        <dbReference type="RuleBase" id="RU003691"/>
    </source>
</evidence>
<keyword evidence="5" id="KW-0521">NADP</keyword>
<dbReference type="PROSITE" id="PS00076">
    <property type="entry name" value="PYRIDINE_REDOX_1"/>
    <property type="match status" value="1"/>
</dbReference>
<dbReference type="PRINTS" id="PR00368">
    <property type="entry name" value="FADPNR"/>
</dbReference>
<dbReference type="SUPFAM" id="SSF55424">
    <property type="entry name" value="FAD/NAD-linked reductases, dimerisation (C-terminal) domain"/>
    <property type="match status" value="1"/>
</dbReference>
<dbReference type="InterPro" id="IPR016156">
    <property type="entry name" value="FAD/NAD-linked_Rdtase_dimer_sf"/>
</dbReference>
<keyword evidence="6 12" id="KW-0560">Oxidoreductase</keyword>
<evidence type="ECO:0000256" key="1">
    <source>
        <dbReference type="ARBA" id="ARBA00007532"/>
    </source>
</evidence>
<dbReference type="EC" id="1.8.1.7" evidence="15"/>
<dbReference type="AlphaFoldDB" id="A0A373FQF9"/>
<feature type="binding site" evidence="10">
    <location>
        <begin position="175"/>
        <end position="182"/>
    </location>
    <ligand>
        <name>NAD(+)</name>
        <dbReference type="ChEBI" id="CHEBI:57540"/>
    </ligand>
</feature>
<dbReference type="Gene3D" id="3.50.50.60">
    <property type="entry name" value="FAD/NAD(P)-binding domain"/>
    <property type="match status" value="2"/>
</dbReference>
<dbReference type="GO" id="GO:0005829">
    <property type="term" value="C:cytosol"/>
    <property type="evidence" value="ECO:0007669"/>
    <property type="project" value="TreeGrafter"/>
</dbReference>
<evidence type="ECO:0000256" key="9">
    <source>
        <dbReference type="PIRSR" id="PIRSR000350-2"/>
    </source>
</evidence>
<feature type="binding site" evidence="10">
    <location>
        <position position="303"/>
    </location>
    <ligand>
        <name>FAD</name>
        <dbReference type="ChEBI" id="CHEBI:57692"/>
    </ligand>
</feature>
<feature type="domain" description="FAD/NAD(P)-binding" evidence="14">
    <location>
        <begin position="7"/>
        <end position="318"/>
    </location>
</feature>
<dbReference type="FunFam" id="3.50.50.60:FF:000051">
    <property type="entry name" value="Glutathione reductase"/>
    <property type="match status" value="1"/>
</dbReference>
<keyword evidence="10" id="KW-0547">Nucleotide-binding</keyword>
<organism evidence="15 16">
    <name type="scientific">Comamonas testosteroni</name>
    <name type="common">Pseudomonas testosteroni</name>
    <dbReference type="NCBI Taxonomy" id="285"/>
    <lineage>
        <taxon>Bacteria</taxon>
        <taxon>Pseudomonadati</taxon>
        <taxon>Pseudomonadota</taxon>
        <taxon>Betaproteobacteria</taxon>
        <taxon>Burkholderiales</taxon>
        <taxon>Comamonadaceae</taxon>
        <taxon>Comamonas</taxon>
    </lineage>
</organism>
<comment type="caution">
    <text evidence="15">The sequence shown here is derived from an EMBL/GenBank/DDBJ whole genome shotgun (WGS) entry which is preliminary data.</text>
</comment>
<keyword evidence="7" id="KW-1015">Disulfide bond</keyword>
<evidence type="ECO:0000256" key="2">
    <source>
        <dbReference type="ARBA" id="ARBA00011738"/>
    </source>
</evidence>
<dbReference type="GO" id="GO:0045454">
    <property type="term" value="P:cell redox homeostasis"/>
    <property type="evidence" value="ECO:0007669"/>
    <property type="project" value="InterPro"/>
</dbReference>
<evidence type="ECO:0000256" key="10">
    <source>
        <dbReference type="PIRSR" id="PIRSR000350-3"/>
    </source>
</evidence>
<evidence type="ECO:0000313" key="16">
    <source>
        <dbReference type="Proteomes" id="UP000261948"/>
    </source>
</evidence>
<dbReference type="InterPro" id="IPR046952">
    <property type="entry name" value="GSHR/TRXR-like"/>
</dbReference>
<evidence type="ECO:0000256" key="8">
    <source>
        <dbReference type="ARBA" id="ARBA00023284"/>
    </source>
</evidence>
<feature type="disulfide bond" description="Redox-active" evidence="11">
    <location>
        <begin position="44"/>
        <end position="49"/>
    </location>
</feature>